<comment type="caution">
    <text evidence="1">The sequence shown here is derived from an EMBL/GenBank/DDBJ whole genome shotgun (WGS) entry which is preliminary data.</text>
</comment>
<dbReference type="Proteomes" id="UP000477386">
    <property type="component" value="Unassembled WGS sequence"/>
</dbReference>
<sequence length="86" mass="9822">MILFITALDQRGVYRSFSFQPDELETGFDRLSTIVGKGYILLKVELGDAEQFTLLPIDAFDGDELSTPIRTLEIEWQEALTRPVDR</sequence>
<dbReference type="RefSeq" id="WP_164038478.1">
    <property type="nucleotide sequence ID" value="NZ_JAAGNZ010000001.1"/>
</dbReference>
<reference evidence="1 2" key="1">
    <citation type="submission" date="2020-02" db="EMBL/GenBank/DDBJ databases">
        <title>Draft genome sequence of two Spirosoma agri KCTC 52727 and Spirosoma terrae KCTC 52035.</title>
        <authorList>
            <person name="Rojas J."/>
            <person name="Ambika Manirajan B."/>
            <person name="Ratering S."/>
            <person name="Suarez C."/>
            <person name="Schnell S."/>
        </authorList>
    </citation>
    <scope>NUCLEOTIDE SEQUENCE [LARGE SCALE GENOMIC DNA]</scope>
    <source>
        <strain evidence="1 2">KCTC 52727</strain>
    </source>
</reference>
<dbReference type="EMBL" id="JAAGNZ010000001">
    <property type="protein sequence ID" value="NEU67799.1"/>
    <property type="molecule type" value="Genomic_DNA"/>
</dbReference>
<proteinExistence type="predicted"/>
<accession>A0A6M0IHQ3</accession>
<dbReference type="AlphaFoldDB" id="A0A6M0IHQ3"/>
<evidence type="ECO:0000313" key="2">
    <source>
        <dbReference type="Proteomes" id="UP000477386"/>
    </source>
</evidence>
<gene>
    <name evidence="1" type="ORF">GK091_12990</name>
</gene>
<evidence type="ECO:0000313" key="1">
    <source>
        <dbReference type="EMBL" id="NEU67799.1"/>
    </source>
</evidence>
<keyword evidence="2" id="KW-1185">Reference proteome</keyword>
<protein>
    <submittedName>
        <fullName evidence="1">Uncharacterized protein</fullName>
    </submittedName>
</protein>
<organism evidence="1 2">
    <name type="scientific">Spirosoma agri</name>
    <dbReference type="NCBI Taxonomy" id="1987381"/>
    <lineage>
        <taxon>Bacteria</taxon>
        <taxon>Pseudomonadati</taxon>
        <taxon>Bacteroidota</taxon>
        <taxon>Cytophagia</taxon>
        <taxon>Cytophagales</taxon>
        <taxon>Cytophagaceae</taxon>
        <taxon>Spirosoma</taxon>
    </lineage>
</organism>
<name>A0A6M0IHQ3_9BACT</name>